<dbReference type="AlphaFoldDB" id="A0AAW0C8N1"/>
<feature type="compositionally biased region" description="Pro residues" evidence="7">
    <location>
        <begin position="95"/>
        <end position="109"/>
    </location>
</feature>
<dbReference type="InterPro" id="IPR008271">
    <property type="entry name" value="Ser/Thr_kinase_AS"/>
</dbReference>
<feature type="compositionally biased region" description="Polar residues" evidence="7">
    <location>
        <begin position="686"/>
        <end position="700"/>
    </location>
</feature>
<reference evidence="9 10" key="1">
    <citation type="journal article" date="2024" name="J Genomics">
        <title>Draft genome sequencing and assembly of Favolaschia claudopus CIRM-BRFM 2984 isolated from oak limbs.</title>
        <authorList>
            <person name="Navarro D."/>
            <person name="Drula E."/>
            <person name="Chaduli D."/>
            <person name="Cazenave R."/>
            <person name="Ahrendt S."/>
            <person name="Wang J."/>
            <person name="Lipzen A."/>
            <person name="Daum C."/>
            <person name="Barry K."/>
            <person name="Grigoriev I.V."/>
            <person name="Favel A."/>
            <person name="Rosso M.N."/>
            <person name="Martin F."/>
        </authorList>
    </citation>
    <scope>NUCLEOTIDE SEQUENCE [LARGE SCALE GENOMIC DNA]</scope>
    <source>
        <strain evidence="9 10">CIRM-BRFM 2984</strain>
    </source>
</reference>
<evidence type="ECO:0000259" key="8">
    <source>
        <dbReference type="PROSITE" id="PS50011"/>
    </source>
</evidence>
<proteinExistence type="inferred from homology"/>
<dbReference type="InterPro" id="IPR011009">
    <property type="entry name" value="Kinase-like_dom_sf"/>
</dbReference>
<dbReference type="PROSITE" id="PS50011">
    <property type="entry name" value="PROTEIN_KINASE_DOM"/>
    <property type="match status" value="1"/>
</dbReference>
<dbReference type="GO" id="GO:0035556">
    <property type="term" value="P:intracellular signal transduction"/>
    <property type="evidence" value="ECO:0007669"/>
    <property type="project" value="TreeGrafter"/>
</dbReference>
<protein>
    <submittedName>
        <fullName evidence="9">Kinase-like domain-containing protein</fullName>
    </submittedName>
</protein>
<dbReference type="PROSITE" id="PS00108">
    <property type="entry name" value="PROTEIN_KINASE_ST"/>
    <property type="match status" value="1"/>
</dbReference>
<evidence type="ECO:0000256" key="5">
    <source>
        <dbReference type="ARBA" id="ARBA00022777"/>
    </source>
</evidence>
<feature type="region of interest" description="Disordered" evidence="7">
    <location>
        <begin position="1"/>
        <end position="120"/>
    </location>
</feature>
<dbReference type="PANTHER" id="PTHR24346">
    <property type="entry name" value="MAP/MICROTUBULE AFFINITY-REGULATING KINASE"/>
    <property type="match status" value="1"/>
</dbReference>
<feature type="region of interest" description="Disordered" evidence="7">
    <location>
        <begin position="304"/>
        <end position="338"/>
    </location>
</feature>
<keyword evidence="3" id="KW-0808">Transferase</keyword>
<dbReference type="GO" id="GO:0004674">
    <property type="term" value="F:protein serine/threonine kinase activity"/>
    <property type="evidence" value="ECO:0007669"/>
    <property type="project" value="UniProtKB-KW"/>
</dbReference>
<dbReference type="GO" id="GO:0005524">
    <property type="term" value="F:ATP binding"/>
    <property type="evidence" value="ECO:0007669"/>
    <property type="project" value="UniProtKB-KW"/>
</dbReference>
<keyword evidence="4" id="KW-0547">Nucleotide-binding</keyword>
<evidence type="ECO:0000256" key="2">
    <source>
        <dbReference type="ARBA" id="ARBA00022527"/>
    </source>
</evidence>
<organism evidence="9 10">
    <name type="scientific">Favolaschia claudopus</name>
    <dbReference type="NCBI Taxonomy" id="2862362"/>
    <lineage>
        <taxon>Eukaryota</taxon>
        <taxon>Fungi</taxon>
        <taxon>Dikarya</taxon>
        <taxon>Basidiomycota</taxon>
        <taxon>Agaricomycotina</taxon>
        <taxon>Agaricomycetes</taxon>
        <taxon>Agaricomycetidae</taxon>
        <taxon>Agaricales</taxon>
        <taxon>Marasmiineae</taxon>
        <taxon>Mycenaceae</taxon>
        <taxon>Favolaschia</taxon>
    </lineage>
</organism>
<keyword evidence="2" id="KW-0723">Serine/threonine-protein kinase</keyword>
<evidence type="ECO:0000313" key="9">
    <source>
        <dbReference type="EMBL" id="KAK7035849.1"/>
    </source>
</evidence>
<keyword evidence="10" id="KW-1185">Reference proteome</keyword>
<evidence type="ECO:0000256" key="1">
    <source>
        <dbReference type="ARBA" id="ARBA00010791"/>
    </source>
</evidence>
<dbReference type="Proteomes" id="UP001362999">
    <property type="component" value="Unassembled WGS sequence"/>
</dbReference>
<dbReference type="Pfam" id="PF00069">
    <property type="entry name" value="Pkinase"/>
    <property type="match status" value="1"/>
</dbReference>
<feature type="compositionally biased region" description="Low complexity" evidence="7">
    <location>
        <begin position="319"/>
        <end position="337"/>
    </location>
</feature>
<keyword evidence="6" id="KW-0067">ATP-binding</keyword>
<feature type="region of interest" description="Disordered" evidence="7">
    <location>
        <begin position="127"/>
        <end position="146"/>
    </location>
</feature>
<dbReference type="PANTHER" id="PTHR24346:SF82">
    <property type="entry name" value="KP78A-RELATED"/>
    <property type="match status" value="1"/>
</dbReference>
<comment type="caution">
    <text evidence="9">The sequence shown here is derived from an EMBL/GenBank/DDBJ whole genome shotgun (WGS) entry which is preliminary data.</text>
</comment>
<name>A0AAW0C8N1_9AGAR</name>
<feature type="compositionally biased region" description="Polar residues" evidence="7">
    <location>
        <begin position="179"/>
        <end position="205"/>
    </location>
</feature>
<dbReference type="SMART" id="SM00220">
    <property type="entry name" value="S_TKc"/>
    <property type="match status" value="1"/>
</dbReference>
<sequence length="748" mass="79943">MEYCSPPSSSSSLSSSPRLSGLSTSTSTSLSSAFSGSDFSSLPSPSTSPAPREAPSEISSPGAKTHAFFASPFSTRPPSPLPQSANASTSTITSSPPPLLVPPRNPPTTPQVKNKRDFLRLDPHPVRVEDLSAGPTPLPPNPDDEATPKLPSVFPKQCIANEELAVGSILRASAPPRSRTVSTDNSGFLESGSCSPLTQSPTSKLSGLPDATAPHTMLFSGLPTSSDASAPRLTLEPPRPSGTTLRLTAPLGTGAFSSVWLAEDLSDDPLVLRTRRSLRNLRRETSLSVSRAGSLRKVRVPGVRPLGAGKRMLAEQERSSTPSGSSPSTLSSPSSSTFPQTRLVALKITARSAYTQCSGREQAMQRDRTRVSFVREVEVLRHISHRNITTLLTHLTTPCYHVLVLPYVPGGDLLGLVNSDDAHGALGEALLKRIWSELCKAVGWMHGVGLVHRDVKLENILLTTPFPFTNGPPTGPLVKLTDFGLSRFIDTAAPLLSTRCGSEAYAAPELVISGRRYDARETDAWACGVVLYGLCARRLPFGEGATSNDGPGRIGREGGVRESAATRRHWLMCIARGEWEWPSVSTAHEERPDLENHTSADSVATVVAPSENGDEVPETKPQPQLELKGQRLVESEGAQRIVARLLVRDSARRAKISELWDDPWMGGTTQLSSPSSVSSAPLISSEVETQSPPGTASPDSDYSDHSSLYGEVVGFDDEDLEGEDEDADDDGLLLDQEGIDSIARQEVQ</sequence>
<feature type="compositionally biased region" description="Low complexity" evidence="7">
    <location>
        <begin position="1"/>
        <end position="51"/>
    </location>
</feature>
<comment type="similarity">
    <text evidence="1">Belongs to the protein kinase superfamily. CAMK Ser/Thr protein kinase family. NIM1 subfamily.</text>
</comment>
<gene>
    <name evidence="9" type="ORF">R3P38DRAFT_2909353</name>
</gene>
<feature type="region of interest" description="Disordered" evidence="7">
    <location>
        <begin position="662"/>
        <end position="748"/>
    </location>
</feature>
<dbReference type="GO" id="GO:0005737">
    <property type="term" value="C:cytoplasm"/>
    <property type="evidence" value="ECO:0007669"/>
    <property type="project" value="TreeGrafter"/>
</dbReference>
<dbReference type="EMBL" id="JAWWNJ010000019">
    <property type="protein sequence ID" value="KAK7035849.1"/>
    <property type="molecule type" value="Genomic_DNA"/>
</dbReference>
<feature type="compositionally biased region" description="Acidic residues" evidence="7">
    <location>
        <begin position="714"/>
        <end position="732"/>
    </location>
</feature>
<dbReference type="Gene3D" id="3.30.200.20">
    <property type="entry name" value="Phosphorylase Kinase, domain 1"/>
    <property type="match status" value="1"/>
</dbReference>
<dbReference type="SUPFAM" id="SSF56112">
    <property type="entry name" value="Protein kinase-like (PK-like)"/>
    <property type="match status" value="1"/>
</dbReference>
<evidence type="ECO:0000256" key="7">
    <source>
        <dbReference type="SAM" id="MobiDB-lite"/>
    </source>
</evidence>
<dbReference type="Gene3D" id="1.10.510.10">
    <property type="entry name" value="Transferase(Phosphotransferase) domain 1"/>
    <property type="match status" value="1"/>
</dbReference>
<feature type="region of interest" description="Disordered" evidence="7">
    <location>
        <begin position="174"/>
        <end position="246"/>
    </location>
</feature>
<evidence type="ECO:0000313" key="10">
    <source>
        <dbReference type="Proteomes" id="UP001362999"/>
    </source>
</evidence>
<evidence type="ECO:0000256" key="6">
    <source>
        <dbReference type="ARBA" id="ARBA00022840"/>
    </source>
</evidence>
<feature type="compositionally biased region" description="Low complexity" evidence="7">
    <location>
        <begin position="671"/>
        <end position="685"/>
    </location>
</feature>
<evidence type="ECO:0000256" key="3">
    <source>
        <dbReference type="ARBA" id="ARBA00022679"/>
    </source>
</evidence>
<feature type="compositionally biased region" description="Low complexity" evidence="7">
    <location>
        <begin position="84"/>
        <end position="94"/>
    </location>
</feature>
<evidence type="ECO:0000256" key="4">
    <source>
        <dbReference type="ARBA" id="ARBA00022741"/>
    </source>
</evidence>
<keyword evidence="5 9" id="KW-0418">Kinase</keyword>
<dbReference type="InterPro" id="IPR000719">
    <property type="entry name" value="Prot_kinase_dom"/>
</dbReference>
<accession>A0AAW0C8N1</accession>
<feature type="domain" description="Protein kinase" evidence="8">
    <location>
        <begin position="245"/>
        <end position="665"/>
    </location>
</feature>